<dbReference type="AlphaFoldDB" id="A0A5C6E1G4"/>
<sequence>MNFHAMPDSKRYLRPEVTARIRRLELTARRVVEGFLSGMHRSPYFGQSIEFLQHRQYTRGDEIRHIDWKVYARQDRLHIKQYEEETNMRLTLLVDRSASMAYGDGESNKFDYSSSIAASLAYLALRQKDATGLFTFDTQVRATVPAKSNQQQLTRILSMLDSVGADGRTDLVAVAKEIAQGIPRRGLVVILSDLLGVDSLVEGLRFLRSRGHDVAMFHVLHGDELDFEFNGATRFEGLETDDMLNCNPRALREGYLEALNEFLTKTKQACGRLSIDYLQVRTNEPLDAVLAKFLAARQSLPKLKK</sequence>
<dbReference type="InterPro" id="IPR002881">
    <property type="entry name" value="DUF58"/>
</dbReference>
<accession>A0A5C6E1G4</accession>
<dbReference type="Pfam" id="PF01882">
    <property type="entry name" value="DUF58"/>
    <property type="match status" value="1"/>
</dbReference>
<gene>
    <name evidence="2" type="ORF">Poly41_10300</name>
</gene>
<name>A0A5C6E1G4_9BACT</name>
<organism evidence="2 3">
    <name type="scientific">Novipirellula artificiosorum</name>
    <dbReference type="NCBI Taxonomy" id="2528016"/>
    <lineage>
        <taxon>Bacteria</taxon>
        <taxon>Pseudomonadati</taxon>
        <taxon>Planctomycetota</taxon>
        <taxon>Planctomycetia</taxon>
        <taxon>Pirellulales</taxon>
        <taxon>Pirellulaceae</taxon>
        <taxon>Novipirellula</taxon>
    </lineage>
</organism>
<evidence type="ECO:0000259" key="1">
    <source>
        <dbReference type="Pfam" id="PF01882"/>
    </source>
</evidence>
<proteinExistence type="predicted"/>
<comment type="caution">
    <text evidence="2">The sequence shown here is derived from an EMBL/GenBank/DDBJ whole genome shotgun (WGS) entry which is preliminary data.</text>
</comment>
<dbReference type="EMBL" id="SJPV01000001">
    <property type="protein sequence ID" value="TWU42730.1"/>
    <property type="molecule type" value="Genomic_DNA"/>
</dbReference>
<dbReference type="SUPFAM" id="SSF53300">
    <property type="entry name" value="vWA-like"/>
    <property type="match status" value="1"/>
</dbReference>
<dbReference type="Gene3D" id="3.40.50.410">
    <property type="entry name" value="von Willebrand factor, type A domain"/>
    <property type="match status" value="1"/>
</dbReference>
<evidence type="ECO:0000313" key="2">
    <source>
        <dbReference type="EMBL" id="TWU42730.1"/>
    </source>
</evidence>
<dbReference type="Proteomes" id="UP000319143">
    <property type="component" value="Unassembled WGS sequence"/>
</dbReference>
<protein>
    <submittedName>
        <fullName evidence="2">VWA domain containing CoxE-like protein</fullName>
    </submittedName>
</protein>
<dbReference type="PANTHER" id="PTHR33608">
    <property type="entry name" value="BLL2464 PROTEIN"/>
    <property type="match status" value="1"/>
</dbReference>
<dbReference type="PANTHER" id="PTHR33608:SF7">
    <property type="entry name" value="DUF58 DOMAIN-CONTAINING PROTEIN"/>
    <property type="match status" value="1"/>
</dbReference>
<feature type="domain" description="DUF58" evidence="1">
    <location>
        <begin position="54"/>
        <end position="258"/>
    </location>
</feature>
<evidence type="ECO:0000313" key="3">
    <source>
        <dbReference type="Proteomes" id="UP000319143"/>
    </source>
</evidence>
<dbReference type="InterPro" id="IPR036465">
    <property type="entry name" value="vWFA_dom_sf"/>
</dbReference>
<keyword evidence="3" id="KW-1185">Reference proteome</keyword>
<reference evidence="2 3" key="1">
    <citation type="submission" date="2019-02" db="EMBL/GenBank/DDBJ databases">
        <title>Deep-cultivation of Planctomycetes and their phenomic and genomic characterization uncovers novel biology.</title>
        <authorList>
            <person name="Wiegand S."/>
            <person name="Jogler M."/>
            <person name="Boedeker C."/>
            <person name="Pinto D."/>
            <person name="Vollmers J."/>
            <person name="Rivas-Marin E."/>
            <person name="Kohn T."/>
            <person name="Peeters S.H."/>
            <person name="Heuer A."/>
            <person name="Rast P."/>
            <person name="Oberbeckmann S."/>
            <person name="Bunk B."/>
            <person name="Jeske O."/>
            <person name="Meyerdierks A."/>
            <person name="Storesund J.E."/>
            <person name="Kallscheuer N."/>
            <person name="Luecker S."/>
            <person name="Lage O.M."/>
            <person name="Pohl T."/>
            <person name="Merkel B.J."/>
            <person name="Hornburger P."/>
            <person name="Mueller R.-W."/>
            <person name="Bruemmer F."/>
            <person name="Labrenz M."/>
            <person name="Spormann A.M."/>
            <person name="Op Den Camp H."/>
            <person name="Overmann J."/>
            <person name="Amann R."/>
            <person name="Jetten M.S.M."/>
            <person name="Mascher T."/>
            <person name="Medema M.H."/>
            <person name="Devos D.P."/>
            <person name="Kaster A.-K."/>
            <person name="Ovreas L."/>
            <person name="Rohde M."/>
            <person name="Galperin M.Y."/>
            <person name="Jogler C."/>
        </authorList>
    </citation>
    <scope>NUCLEOTIDE SEQUENCE [LARGE SCALE GENOMIC DNA]</scope>
    <source>
        <strain evidence="2 3">Poly41</strain>
    </source>
</reference>